<evidence type="ECO:0000313" key="2">
    <source>
        <dbReference type="EMBL" id="CCX30674.1"/>
    </source>
</evidence>
<evidence type="ECO:0000313" key="3">
    <source>
        <dbReference type="Proteomes" id="UP000018144"/>
    </source>
</evidence>
<dbReference type="PANTHER" id="PTHR42912:SF83">
    <property type="entry name" value="METHYLTRANSFERASE TYPE 11 DOMAIN-CONTAINING PROTEIN"/>
    <property type="match status" value="1"/>
</dbReference>
<accession>U4LEX3</accession>
<feature type="region of interest" description="Disordered" evidence="1">
    <location>
        <begin position="360"/>
        <end position="387"/>
    </location>
</feature>
<dbReference type="InterPro" id="IPR050508">
    <property type="entry name" value="Methyltransf_Superfamily"/>
</dbReference>
<dbReference type="InterPro" id="IPR029063">
    <property type="entry name" value="SAM-dependent_MTases_sf"/>
</dbReference>
<dbReference type="PANTHER" id="PTHR42912">
    <property type="entry name" value="METHYLTRANSFERASE"/>
    <property type="match status" value="1"/>
</dbReference>
<dbReference type="STRING" id="1076935.U4LEX3"/>
<protein>
    <submittedName>
        <fullName evidence="2">Similar to Methyltransferase OMS1, mitochondrial acc. no. Q06668</fullName>
    </submittedName>
</protein>
<dbReference type="OMA" id="AHANEHG"/>
<evidence type="ECO:0000256" key="1">
    <source>
        <dbReference type="SAM" id="MobiDB-lite"/>
    </source>
</evidence>
<dbReference type="eggNOG" id="KOG4300">
    <property type="taxonomic scope" value="Eukaryota"/>
</dbReference>
<proteinExistence type="predicted"/>
<name>U4LEX3_PYROM</name>
<gene>
    <name evidence="2" type="ORF">PCON_09013</name>
</gene>
<dbReference type="Proteomes" id="UP000018144">
    <property type="component" value="Unassembled WGS sequence"/>
</dbReference>
<keyword evidence="3" id="KW-1185">Reference proteome</keyword>
<dbReference type="GO" id="GO:0008168">
    <property type="term" value="F:methyltransferase activity"/>
    <property type="evidence" value="ECO:0007669"/>
    <property type="project" value="UniProtKB-KW"/>
</dbReference>
<dbReference type="SUPFAM" id="SSF53335">
    <property type="entry name" value="S-adenosyl-L-methionine-dependent methyltransferases"/>
    <property type="match status" value="1"/>
</dbReference>
<organism evidence="2 3">
    <name type="scientific">Pyronema omphalodes (strain CBS 100304)</name>
    <name type="common">Pyronema confluens</name>
    <dbReference type="NCBI Taxonomy" id="1076935"/>
    <lineage>
        <taxon>Eukaryota</taxon>
        <taxon>Fungi</taxon>
        <taxon>Dikarya</taxon>
        <taxon>Ascomycota</taxon>
        <taxon>Pezizomycotina</taxon>
        <taxon>Pezizomycetes</taxon>
        <taxon>Pezizales</taxon>
        <taxon>Pyronemataceae</taxon>
        <taxon>Pyronema</taxon>
    </lineage>
</organism>
<dbReference type="AlphaFoldDB" id="U4LEX3"/>
<dbReference type="OrthoDB" id="416496at2759"/>
<dbReference type="GO" id="GO:0032259">
    <property type="term" value="P:methylation"/>
    <property type="evidence" value="ECO:0007669"/>
    <property type="project" value="UniProtKB-KW"/>
</dbReference>
<sequence>MPPKSKPGFRKGAPPPKPAGPSPENNPLGIPKPIFYANKERRAPPVQPVLAAREARLHPPPPPPVKPRSKVPLYLGGLALYGAVVYGAYLYITTNHAVKNSDIKAKPLSEQEDTSYVYTDIAKKYDSEIGSSEFAMGMPILRRWMASRAKGEVLEASAGTGRNMKYFPVSENKVKGLTFVDSNEPMLRIARREFLKRYPKYAEKVRFLVQDAGDPMRTKTGERFDTVVQSMGMCSHHSPVKLLNNLGDACKDEGNIILLEHGKSHYDWLNRILDLGADKHAEKWGCWWNRDIETILGESDLRVQKVSRYHFGTTYWIEAKPPLRIKEEGEKEKVHVKIQELEEDLKEAVKPKVQERVQERVQEKIQEKPQEKAPEKKKMLLHDVEEE</sequence>
<dbReference type="EMBL" id="HF935464">
    <property type="protein sequence ID" value="CCX30674.1"/>
    <property type="molecule type" value="Genomic_DNA"/>
</dbReference>
<keyword evidence="2" id="KW-0489">Methyltransferase</keyword>
<dbReference type="Pfam" id="PF13489">
    <property type="entry name" value="Methyltransf_23"/>
    <property type="match status" value="1"/>
</dbReference>
<feature type="region of interest" description="Disordered" evidence="1">
    <location>
        <begin position="1"/>
        <end position="46"/>
    </location>
</feature>
<dbReference type="Gene3D" id="3.40.50.150">
    <property type="entry name" value="Vaccinia Virus protein VP39"/>
    <property type="match status" value="1"/>
</dbReference>
<keyword evidence="2" id="KW-0808">Transferase</keyword>
<reference evidence="2 3" key="1">
    <citation type="journal article" date="2013" name="PLoS Genet.">
        <title>The genome and development-dependent transcriptomes of Pyronema confluens: a window into fungal evolution.</title>
        <authorList>
            <person name="Traeger S."/>
            <person name="Altegoer F."/>
            <person name="Freitag M."/>
            <person name="Gabaldon T."/>
            <person name="Kempken F."/>
            <person name="Kumar A."/>
            <person name="Marcet-Houben M."/>
            <person name="Poggeler S."/>
            <person name="Stajich J.E."/>
            <person name="Nowrousian M."/>
        </authorList>
    </citation>
    <scope>NUCLEOTIDE SEQUENCE [LARGE SCALE GENOMIC DNA]</scope>
    <source>
        <strain evidence="3">CBS 100304</strain>
        <tissue evidence="2">Vegetative mycelium</tissue>
    </source>
</reference>